<evidence type="ECO:0000313" key="3">
    <source>
        <dbReference type="EMBL" id="PRX48048.1"/>
    </source>
</evidence>
<proteinExistence type="predicted"/>
<comment type="caution">
    <text evidence="3">The sequence shown here is derived from an EMBL/GenBank/DDBJ whole genome shotgun (WGS) entry which is preliminary data.</text>
</comment>
<dbReference type="Proteomes" id="UP000238312">
    <property type="component" value="Unassembled WGS sequence"/>
</dbReference>
<name>A0A2T0LVV6_9ACTN</name>
<organism evidence="3 4">
    <name type="scientific">Nonomuraea fuscirosea</name>
    <dbReference type="NCBI Taxonomy" id="1291556"/>
    <lineage>
        <taxon>Bacteria</taxon>
        <taxon>Bacillati</taxon>
        <taxon>Actinomycetota</taxon>
        <taxon>Actinomycetes</taxon>
        <taxon>Streptosporangiales</taxon>
        <taxon>Streptosporangiaceae</taxon>
        <taxon>Nonomuraea</taxon>
    </lineage>
</organism>
<evidence type="ECO:0000256" key="2">
    <source>
        <dbReference type="SAM" id="Phobius"/>
    </source>
</evidence>
<feature type="transmembrane region" description="Helical" evidence="2">
    <location>
        <begin position="393"/>
        <end position="412"/>
    </location>
</feature>
<sequence length="419" mass="41315">MSQGRCRLSRTAFASGLTGTLIILICSFFVAAMPASGSAATTKQFTYTCSGQPFTNTSITVGLSAPDSVTAGQTFSLTVNIPALTLATAPATATTVQASLALTPTGGTSSDTSAKTGATVTAGQTAVPAGTVTYQVTAATGATTKVTIKPGELKLALTSAATTATTCTTTSTDVVDVPIGTSGGGTADDVVTYDCTASSVTGYRAEVDIKVVMTAPSGAKAGEDAPITWAGTIQSGGDPLETPTGADLTGAKLFATIKATGAGAPATATGEAALSVTAGSDVTTLPSISIKVKPTTAGTVSLTAGDLAIGTTSTSPVIKCTAPASGLKAYTFTVAEASRDSEPTPSHTTTTTHTATVTVKPPAEDDPPTRKSRTPRAGADTGAGGTMGPDGRLFILTGIGLVVAATIGGLMIRRRSLKS</sequence>
<evidence type="ECO:0000256" key="1">
    <source>
        <dbReference type="SAM" id="MobiDB-lite"/>
    </source>
</evidence>
<accession>A0A2T0LVV6</accession>
<evidence type="ECO:0000313" key="4">
    <source>
        <dbReference type="Proteomes" id="UP000238312"/>
    </source>
</evidence>
<protein>
    <submittedName>
        <fullName evidence="3">Uncharacterized protein</fullName>
    </submittedName>
</protein>
<keyword evidence="2" id="KW-0812">Transmembrane</keyword>
<feature type="region of interest" description="Disordered" evidence="1">
    <location>
        <begin position="336"/>
        <end position="387"/>
    </location>
</feature>
<keyword evidence="2" id="KW-0472">Membrane</keyword>
<feature type="compositionally biased region" description="Low complexity" evidence="1">
    <location>
        <begin position="343"/>
        <end position="361"/>
    </location>
</feature>
<keyword evidence="4" id="KW-1185">Reference proteome</keyword>
<keyword evidence="2" id="KW-1133">Transmembrane helix</keyword>
<gene>
    <name evidence="3" type="ORF">B0I32_1414</name>
</gene>
<dbReference type="EMBL" id="PVNG01000041">
    <property type="protein sequence ID" value="PRX48048.1"/>
    <property type="molecule type" value="Genomic_DNA"/>
</dbReference>
<reference evidence="3 4" key="1">
    <citation type="submission" date="2018-03" db="EMBL/GenBank/DDBJ databases">
        <title>Genomic Encyclopedia of Type Strains, Phase III (KMG-III): the genomes of soil and plant-associated and newly described type strains.</title>
        <authorList>
            <person name="Whitman W."/>
        </authorList>
    </citation>
    <scope>NUCLEOTIDE SEQUENCE [LARGE SCALE GENOMIC DNA]</scope>
    <source>
        <strain evidence="3 4">CGMCC 4.7104</strain>
    </source>
</reference>
<dbReference type="AlphaFoldDB" id="A0A2T0LVV6"/>